<dbReference type="NCBIfam" id="NF038403">
    <property type="entry name" value="perm_prefix_1"/>
    <property type="match status" value="1"/>
</dbReference>
<feature type="transmembrane region" description="Helical" evidence="1">
    <location>
        <begin position="156"/>
        <end position="178"/>
    </location>
</feature>
<evidence type="ECO:0000313" key="3">
    <source>
        <dbReference type="Proteomes" id="UP001595699"/>
    </source>
</evidence>
<sequence>MSRGPIADHVAAVNSALRGPRRRRTDLLGELRDGLDDTAAAYVAAGLTADEAERRAVADSGTVADLAPAYQAELAADQGKRMAMLLGLIMPANYLVWNLLWRQDGSLTWEPGALYRFLSETVDLLGLASGGVAIVGLLMLVWFARRGRDSDRVVRGLVGAEAVMIAGTVGAAVWMNLIDPGQTQDAVRTVGTPVMVVGLLTVAALVLQARALWRTYSAMPRRAALVA</sequence>
<name>A0ABV7YC94_9ACTN</name>
<dbReference type="Proteomes" id="UP001595699">
    <property type="component" value="Unassembled WGS sequence"/>
</dbReference>
<feature type="transmembrane region" description="Helical" evidence="1">
    <location>
        <begin position="83"/>
        <end position="101"/>
    </location>
</feature>
<organism evidence="2 3">
    <name type="scientific">Tenggerimyces flavus</name>
    <dbReference type="NCBI Taxonomy" id="1708749"/>
    <lineage>
        <taxon>Bacteria</taxon>
        <taxon>Bacillati</taxon>
        <taxon>Actinomycetota</taxon>
        <taxon>Actinomycetes</taxon>
        <taxon>Propionibacteriales</taxon>
        <taxon>Nocardioidaceae</taxon>
        <taxon>Tenggerimyces</taxon>
    </lineage>
</organism>
<feature type="transmembrane region" description="Helical" evidence="1">
    <location>
        <begin position="190"/>
        <end position="213"/>
    </location>
</feature>
<keyword evidence="1" id="KW-0472">Membrane</keyword>
<accession>A0ABV7YC94</accession>
<gene>
    <name evidence="2" type="ORF">ACFOUW_16400</name>
</gene>
<reference evidence="3" key="1">
    <citation type="journal article" date="2019" name="Int. J. Syst. Evol. Microbiol.">
        <title>The Global Catalogue of Microorganisms (GCM) 10K type strain sequencing project: providing services to taxonomists for standard genome sequencing and annotation.</title>
        <authorList>
            <consortium name="The Broad Institute Genomics Platform"/>
            <consortium name="The Broad Institute Genome Sequencing Center for Infectious Disease"/>
            <person name="Wu L."/>
            <person name="Ma J."/>
        </authorList>
    </citation>
    <scope>NUCLEOTIDE SEQUENCE [LARGE SCALE GENOMIC DNA]</scope>
    <source>
        <strain evidence="3">CGMCC 4.7241</strain>
    </source>
</reference>
<proteinExistence type="predicted"/>
<dbReference type="InterPro" id="IPR047928">
    <property type="entry name" value="Perm_prefix_1"/>
</dbReference>
<evidence type="ECO:0000313" key="2">
    <source>
        <dbReference type="EMBL" id="MFC3762424.1"/>
    </source>
</evidence>
<dbReference type="EMBL" id="JBHRZH010000015">
    <property type="protein sequence ID" value="MFC3762424.1"/>
    <property type="molecule type" value="Genomic_DNA"/>
</dbReference>
<evidence type="ECO:0000256" key="1">
    <source>
        <dbReference type="SAM" id="Phobius"/>
    </source>
</evidence>
<keyword evidence="1" id="KW-0812">Transmembrane</keyword>
<feature type="transmembrane region" description="Helical" evidence="1">
    <location>
        <begin position="124"/>
        <end position="144"/>
    </location>
</feature>
<dbReference type="RefSeq" id="WP_205118717.1">
    <property type="nucleotide sequence ID" value="NZ_JAFBCM010000001.1"/>
</dbReference>
<keyword evidence="3" id="KW-1185">Reference proteome</keyword>
<protein>
    <submittedName>
        <fullName evidence="2">Permease prefix domain 1-containing protein</fullName>
    </submittedName>
</protein>
<keyword evidence="1" id="KW-1133">Transmembrane helix</keyword>
<comment type="caution">
    <text evidence="2">The sequence shown here is derived from an EMBL/GenBank/DDBJ whole genome shotgun (WGS) entry which is preliminary data.</text>
</comment>